<dbReference type="GO" id="GO:0005886">
    <property type="term" value="C:plasma membrane"/>
    <property type="evidence" value="ECO:0007669"/>
    <property type="project" value="UniProtKB-SubCell"/>
</dbReference>
<keyword evidence="8 9" id="KW-0472">Membrane</keyword>
<comment type="similarity">
    <text evidence="3">Belongs to the CobD/CbiB family.</text>
</comment>
<evidence type="ECO:0000256" key="8">
    <source>
        <dbReference type="ARBA" id="ARBA00023136"/>
    </source>
</evidence>
<keyword evidence="7 9" id="KW-1133">Transmembrane helix</keyword>
<comment type="caution">
    <text evidence="10">The sequence shown here is derived from an EMBL/GenBank/DDBJ whole genome shotgun (WGS) entry which is preliminary data.</text>
</comment>
<dbReference type="GO" id="GO:0048472">
    <property type="term" value="F:threonine-phosphate decarboxylase activity"/>
    <property type="evidence" value="ECO:0007669"/>
    <property type="project" value="InterPro"/>
</dbReference>
<gene>
    <name evidence="10" type="ORF">LCGC14_2610860</name>
</gene>
<sequence length="205" mass="23464">MLINITAAFVLDLILGDPVFRYHPVRLIGSMLLFYKKFFYRLRYKLLGGTFFVISALLSVFISTQILEYAKRFLYLPSSINLLVIGMAFFLFCNRDMAKEARSIYRCLEEQDLEKARARVGRIVGRDTKQLDEKGVIRAAVESVAENIVDGFTGPLFYLALGGIPLAYIYKTVNTIDSLFGYRNEKYEKFGKAGARLDDFLNYLP</sequence>
<evidence type="ECO:0008006" key="11">
    <source>
        <dbReference type="Google" id="ProtNLM"/>
    </source>
</evidence>
<evidence type="ECO:0000256" key="6">
    <source>
        <dbReference type="ARBA" id="ARBA00022692"/>
    </source>
</evidence>
<keyword evidence="6 9" id="KW-0812">Transmembrane</keyword>
<evidence type="ECO:0000256" key="4">
    <source>
        <dbReference type="ARBA" id="ARBA00022475"/>
    </source>
</evidence>
<dbReference type="GO" id="GO:0009236">
    <property type="term" value="P:cobalamin biosynthetic process"/>
    <property type="evidence" value="ECO:0007669"/>
    <property type="project" value="UniProtKB-UniPathway"/>
</dbReference>
<comment type="pathway">
    <text evidence="2">Cofactor biosynthesis; adenosylcobalamin biosynthesis.</text>
</comment>
<dbReference type="UniPathway" id="UPA00148"/>
<keyword evidence="4" id="KW-1003">Cell membrane</keyword>
<name>A0A0F9ATJ7_9ZZZZ</name>
<dbReference type="HAMAP" id="MF_00024">
    <property type="entry name" value="CobD_CbiB"/>
    <property type="match status" value="1"/>
</dbReference>
<feature type="transmembrane region" description="Helical" evidence="9">
    <location>
        <begin position="73"/>
        <end position="93"/>
    </location>
</feature>
<dbReference type="PANTHER" id="PTHR34308:SF1">
    <property type="entry name" value="COBALAMIN BIOSYNTHESIS PROTEIN CBIB"/>
    <property type="match status" value="1"/>
</dbReference>
<evidence type="ECO:0000256" key="7">
    <source>
        <dbReference type="ARBA" id="ARBA00022989"/>
    </source>
</evidence>
<dbReference type="EMBL" id="LAZR01044317">
    <property type="protein sequence ID" value="KKL04957.1"/>
    <property type="molecule type" value="Genomic_DNA"/>
</dbReference>
<dbReference type="NCBIfam" id="TIGR00380">
    <property type="entry name" value="cobal_cbiB"/>
    <property type="match status" value="1"/>
</dbReference>
<evidence type="ECO:0000256" key="1">
    <source>
        <dbReference type="ARBA" id="ARBA00004651"/>
    </source>
</evidence>
<dbReference type="AlphaFoldDB" id="A0A0F9ATJ7"/>
<protein>
    <recommendedName>
        <fullName evidence="11">Cobalamin biosynthesis protein CobD</fullName>
    </recommendedName>
</protein>
<dbReference type="PANTHER" id="PTHR34308">
    <property type="entry name" value="COBALAMIN BIOSYNTHESIS PROTEIN CBIB"/>
    <property type="match status" value="1"/>
</dbReference>
<reference evidence="10" key="1">
    <citation type="journal article" date="2015" name="Nature">
        <title>Complex archaea that bridge the gap between prokaryotes and eukaryotes.</title>
        <authorList>
            <person name="Spang A."/>
            <person name="Saw J.H."/>
            <person name="Jorgensen S.L."/>
            <person name="Zaremba-Niedzwiedzka K."/>
            <person name="Martijn J."/>
            <person name="Lind A.E."/>
            <person name="van Eijk R."/>
            <person name="Schleper C."/>
            <person name="Guy L."/>
            <person name="Ettema T.J."/>
        </authorList>
    </citation>
    <scope>NUCLEOTIDE SEQUENCE</scope>
</reference>
<dbReference type="InterPro" id="IPR004485">
    <property type="entry name" value="Cobalamin_biosynth_CobD/CbiB"/>
</dbReference>
<dbReference type="Pfam" id="PF03186">
    <property type="entry name" value="CobD_Cbib"/>
    <property type="match status" value="1"/>
</dbReference>
<evidence type="ECO:0000256" key="3">
    <source>
        <dbReference type="ARBA" id="ARBA00006263"/>
    </source>
</evidence>
<accession>A0A0F9ATJ7</accession>
<evidence type="ECO:0000313" key="10">
    <source>
        <dbReference type="EMBL" id="KKL04957.1"/>
    </source>
</evidence>
<evidence type="ECO:0000256" key="5">
    <source>
        <dbReference type="ARBA" id="ARBA00022573"/>
    </source>
</evidence>
<evidence type="ECO:0000256" key="2">
    <source>
        <dbReference type="ARBA" id="ARBA00004953"/>
    </source>
</evidence>
<keyword evidence="5" id="KW-0169">Cobalamin biosynthesis</keyword>
<evidence type="ECO:0000256" key="9">
    <source>
        <dbReference type="SAM" id="Phobius"/>
    </source>
</evidence>
<feature type="transmembrane region" description="Helical" evidence="9">
    <location>
        <begin position="46"/>
        <end position="67"/>
    </location>
</feature>
<proteinExistence type="inferred from homology"/>
<comment type="subcellular location">
    <subcellularLocation>
        <location evidence="1">Cell membrane</location>
        <topology evidence="1">Multi-pass membrane protein</topology>
    </subcellularLocation>
</comment>
<organism evidence="10">
    <name type="scientific">marine sediment metagenome</name>
    <dbReference type="NCBI Taxonomy" id="412755"/>
    <lineage>
        <taxon>unclassified sequences</taxon>
        <taxon>metagenomes</taxon>
        <taxon>ecological metagenomes</taxon>
    </lineage>
</organism>